<gene>
    <name evidence="12" type="ORF">CHT91_08330</name>
</gene>
<comment type="function">
    <text evidence="8">The phosphoenolpyruvate-dependent sugar phosphotransferase system (sugar PTS), a major carbohydrate active transport system, catalyzes the phosphorylation of incoming sugar substrates concomitantly with their translocation across the cell membrane. The enzyme II UlaABC PTS system is involved in ascorbate transport.</text>
</comment>
<dbReference type="PANTHER" id="PTHR36203">
    <property type="entry name" value="ASCORBATE-SPECIFIC PTS SYSTEM EIIA COMPONENT"/>
    <property type="match status" value="1"/>
</dbReference>
<dbReference type="GO" id="GO:0009401">
    <property type="term" value="P:phosphoenolpyruvate-dependent sugar phosphotransferase system"/>
    <property type="evidence" value="ECO:0007669"/>
    <property type="project" value="UniProtKB-KW"/>
</dbReference>
<proteinExistence type="predicted"/>
<keyword evidence="4" id="KW-0597">Phosphoprotein</keyword>
<name>A0A3E2DDV3_9ACTN</name>
<keyword evidence="5" id="KW-0808">Transferase</keyword>
<keyword evidence="3" id="KW-0963">Cytoplasm</keyword>
<dbReference type="InterPro" id="IPR002178">
    <property type="entry name" value="PTS_EIIA_type-2_dom"/>
</dbReference>
<dbReference type="RefSeq" id="WP_065673872.1">
    <property type="nucleotide sequence ID" value="NZ_JASORL010000011.1"/>
</dbReference>
<dbReference type="PANTHER" id="PTHR36203:SF1">
    <property type="entry name" value="ASCORBATE-SPECIFIC PTS SYSTEM EIIA COMPONENT"/>
    <property type="match status" value="1"/>
</dbReference>
<organism evidence="12 13">
    <name type="scientific">Cutibacterium avidum</name>
    <dbReference type="NCBI Taxonomy" id="33010"/>
    <lineage>
        <taxon>Bacteria</taxon>
        <taxon>Bacillati</taxon>
        <taxon>Actinomycetota</taxon>
        <taxon>Actinomycetes</taxon>
        <taxon>Propionibacteriales</taxon>
        <taxon>Propionibacteriaceae</taxon>
        <taxon>Cutibacterium</taxon>
    </lineage>
</organism>
<evidence type="ECO:0000313" key="13">
    <source>
        <dbReference type="Proteomes" id="UP000259211"/>
    </source>
</evidence>
<sequence length="154" mass="16482">MTTGNEATGLTPERIQFTAEPLQWTEAVARVAAPLIADGSVESGYVDAVVETARKMGPYFDFGKGIAVPHARPEAGVNRIALSFLRTRTPVLLLDDEEHPIDLFIMLAATDSSSHLQVLQGLATVLTDNAAVEALKAAQHPEEVLAIFGETNKS</sequence>
<dbReference type="Proteomes" id="UP000259211">
    <property type="component" value="Unassembled WGS sequence"/>
</dbReference>
<dbReference type="SUPFAM" id="SSF55804">
    <property type="entry name" value="Phoshotransferase/anion transport protein"/>
    <property type="match status" value="1"/>
</dbReference>
<keyword evidence="2" id="KW-0813">Transport</keyword>
<evidence type="ECO:0000256" key="4">
    <source>
        <dbReference type="ARBA" id="ARBA00022553"/>
    </source>
</evidence>
<dbReference type="Gene3D" id="3.40.930.10">
    <property type="entry name" value="Mannitol-specific EII, Chain A"/>
    <property type="match status" value="1"/>
</dbReference>
<evidence type="ECO:0000256" key="8">
    <source>
        <dbReference type="ARBA" id="ARBA00037387"/>
    </source>
</evidence>
<dbReference type="PROSITE" id="PS51094">
    <property type="entry name" value="PTS_EIIA_TYPE_2"/>
    <property type="match status" value="1"/>
</dbReference>
<accession>A0A3E2DDV3</accession>
<evidence type="ECO:0000256" key="7">
    <source>
        <dbReference type="ARBA" id="ARBA00022777"/>
    </source>
</evidence>
<dbReference type="Pfam" id="PF00359">
    <property type="entry name" value="PTS_EIIA_2"/>
    <property type="match status" value="1"/>
</dbReference>
<dbReference type="GO" id="GO:0005737">
    <property type="term" value="C:cytoplasm"/>
    <property type="evidence" value="ECO:0007669"/>
    <property type="project" value="UniProtKB-SubCell"/>
</dbReference>
<comment type="subcellular location">
    <subcellularLocation>
        <location evidence="1">Cytoplasm</location>
    </subcellularLocation>
</comment>
<evidence type="ECO:0000313" key="12">
    <source>
        <dbReference type="EMBL" id="RFT43597.1"/>
    </source>
</evidence>
<evidence type="ECO:0000256" key="2">
    <source>
        <dbReference type="ARBA" id="ARBA00022448"/>
    </source>
</evidence>
<dbReference type="CDD" id="cd00211">
    <property type="entry name" value="PTS_IIA_fru"/>
    <property type="match status" value="1"/>
</dbReference>
<evidence type="ECO:0000256" key="1">
    <source>
        <dbReference type="ARBA" id="ARBA00004496"/>
    </source>
</evidence>
<evidence type="ECO:0000256" key="9">
    <source>
        <dbReference type="ARBA" id="ARBA00041175"/>
    </source>
</evidence>
<reference evidence="12 13" key="1">
    <citation type="submission" date="2017-07" db="EMBL/GenBank/DDBJ databases">
        <authorList>
            <person name="Sun Z.S."/>
            <person name="Albrecht U."/>
            <person name="Echele G."/>
            <person name="Lee C.C."/>
        </authorList>
    </citation>
    <scope>NUCLEOTIDE SEQUENCE [LARGE SCALE GENOMIC DNA]</scope>
    <source>
        <strain evidence="12 13">P16-029</strain>
    </source>
</reference>
<protein>
    <recommendedName>
        <fullName evidence="9">Ascorbate-specific PTS system EIIA component</fullName>
    </recommendedName>
    <alternativeName>
        <fullName evidence="10">Ascorbate-specific phosphotransferase enzyme IIA component</fullName>
    </alternativeName>
</protein>
<feature type="domain" description="PTS EIIA type-2" evidence="11">
    <location>
        <begin position="8"/>
        <end position="151"/>
    </location>
</feature>
<keyword evidence="7" id="KW-0418">Kinase</keyword>
<dbReference type="EMBL" id="NOWI01000007">
    <property type="protein sequence ID" value="RFT43597.1"/>
    <property type="molecule type" value="Genomic_DNA"/>
</dbReference>
<evidence type="ECO:0000259" key="11">
    <source>
        <dbReference type="PROSITE" id="PS51094"/>
    </source>
</evidence>
<evidence type="ECO:0000256" key="5">
    <source>
        <dbReference type="ARBA" id="ARBA00022679"/>
    </source>
</evidence>
<evidence type="ECO:0000256" key="10">
    <source>
        <dbReference type="ARBA" id="ARBA00042072"/>
    </source>
</evidence>
<evidence type="ECO:0000256" key="6">
    <source>
        <dbReference type="ARBA" id="ARBA00022683"/>
    </source>
</evidence>
<keyword evidence="6" id="KW-0598">Phosphotransferase system</keyword>
<comment type="caution">
    <text evidence="12">The sequence shown here is derived from an EMBL/GenBank/DDBJ whole genome shotgun (WGS) entry which is preliminary data.</text>
</comment>
<dbReference type="InterPro" id="IPR016152">
    <property type="entry name" value="PTrfase/Anion_transptr"/>
</dbReference>
<evidence type="ECO:0000256" key="3">
    <source>
        <dbReference type="ARBA" id="ARBA00022490"/>
    </source>
</evidence>
<dbReference type="InterPro" id="IPR051351">
    <property type="entry name" value="Ascorbate-PTS_EIIA_comp"/>
</dbReference>
<dbReference type="GO" id="GO:0016301">
    <property type="term" value="F:kinase activity"/>
    <property type="evidence" value="ECO:0007669"/>
    <property type="project" value="UniProtKB-KW"/>
</dbReference>
<dbReference type="AlphaFoldDB" id="A0A3E2DDV3"/>